<feature type="domain" description="F-box" evidence="1">
    <location>
        <begin position="7"/>
        <end position="54"/>
    </location>
</feature>
<dbReference type="EMBL" id="BTSY01000006">
    <property type="protein sequence ID" value="GMT33805.1"/>
    <property type="molecule type" value="Genomic_DNA"/>
</dbReference>
<dbReference type="PROSITE" id="PS50181">
    <property type="entry name" value="FBOX"/>
    <property type="match status" value="1"/>
</dbReference>
<dbReference type="Proteomes" id="UP001432322">
    <property type="component" value="Unassembled WGS sequence"/>
</dbReference>
<dbReference type="SMART" id="SM00256">
    <property type="entry name" value="FBOX"/>
    <property type="match status" value="1"/>
</dbReference>
<comment type="caution">
    <text evidence="2">The sequence shown here is derived from an EMBL/GenBank/DDBJ whole genome shotgun (WGS) entry which is preliminary data.</text>
</comment>
<feature type="non-terminal residue" evidence="2">
    <location>
        <position position="123"/>
    </location>
</feature>
<reference evidence="2" key="1">
    <citation type="submission" date="2023-10" db="EMBL/GenBank/DDBJ databases">
        <title>Genome assembly of Pristionchus species.</title>
        <authorList>
            <person name="Yoshida K."/>
            <person name="Sommer R.J."/>
        </authorList>
    </citation>
    <scope>NUCLEOTIDE SEQUENCE</scope>
    <source>
        <strain evidence="2">RS5133</strain>
    </source>
</reference>
<dbReference type="SUPFAM" id="SSF81383">
    <property type="entry name" value="F-box domain"/>
    <property type="match status" value="1"/>
</dbReference>
<proteinExistence type="predicted"/>
<dbReference type="AlphaFoldDB" id="A0AAV5WT52"/>
<evidence type="ECO:0000313" key="3">
    <source>
        <dbReference type="Proteomes" id="UP001432322"/>
    </source>
</evidence>
<evidence type="ECO:0000313" key="2">
    <source>
        <dbReference type="EMBL" id="GMT33805.1"/>
    </source>
</evidence>
<protein>
    <recommendedName>
        <fullName evidence="1">F-box domain-containing protein</fullName>
    </recommendedName>
</protein>
<evidence type="ECO:0000259" key="1">
    <source>
        <dbReference type="PROSITE" id="PS50181"/>
    </source>
</evidence>
<keyword evidence="3" id="KW-1185">Reference proteome</keyword>
<sequence>MFQGQSTLLLESLPPENLFQILSKLSLNDRNAVRQCSKSMKEAVGKSDLVVPYLHLVFDKNAVVRLEMPHLPRMAMQYNDLDAIHAFVLKQSKHWRRVCIGQFTISIDTMPISGDTLELLMNQ</sequence>
<dbReference type="Pfam" id="PF00646">
    <property type="entry name" value="F-box"/>
    <property type="match status" value="1"/>
</dbReference>
<accession>A0AAV5WT52</accession>
<dbReference type="InterPro" id="IPR036047">
    <property type="entry name" value="F-box-like_dom_sf"/>
</dbReference>
<organism evidence="2 3">
    <name type="scientific">Pristionchus fissidentatus</name>
    <dbReference type="NCBI Taxonomy" id="1538716"/>
    <lineage>
        <taxon>Eukaryota</taxon>
        <taxon>Metazoa</taxon>
        <taxon>Ecdysozoa</taxon>
        <taxon>Nematoda</taxon>
        <taxon>Chromadorea</taxon>
        <taxon>Rhabditida</taxon>
        <taxon>Rhabditina</taxon>
        <taxon>Diplogasteromorpha</taxon>
        <taxon>Diplogasteroidea</taxon>
        <taxon>Neodiplogasteridae</taxon>
        <taxon>Pristionchus</taxon>
    </lineage>
</organism>
<dbReference type="InterPro" id="IPR001810">
    <property type="entry name" value="F-box_dom"/>
</dbReference>
<gene>
    <name evidence="2" type="ORF">PFISCL1PPCAC_25102</name>
</gene>
<name>A0AAV5WT52_9BILA</name>